<organism evidence="2 3">
    <name type="scientific">Rhizophagus clarus</name>
    <dbReference type="NCBI Taxonomy" id="94130"/>
    <lineage>
        <taxon>Eukaryota</taxon>
        <taxon>Fungi</taxon>
        <taxon>Fungi incertae sedis</taxon>
        <taxon>Mucoromycota</taxon>
        <taxon>Glomeromycotina</taxon>
        <taxon>Glomeromycetes</taxon>
        <taxon>Glomerales</taxon>
        <taxon>Glomeraceae</taxon>
        <taxon>Rhizophagus</taxon>
    </lineage>
</organism>
<evidence type="ECO:0000313" key="3">
    <source>
        <dbReference type="Proteomes" id="UP000615446"/>
    </source>
</evidence>
<accession>A0A8H3QWL8</accession>
<comment type="caution">
    <text evidence="2">The sequence shown here is derived from an EMBL/GenBank/DDBJ whole genome shotgun (WGS) entry which is preliminary data.</text>
</comment>
<protein>
    <submittedName>
        <fullName evidence="2">IS630 family transposase</fullName>
    </submittedName>
</protein>
<dbReference type="InterPro" id="IPR009057">
    <property type="entry name" value="Homeodomain-like_sf"/>
</dbReference>
<dbReference type="Gene3D" id="3.30.420.10">
    <property type="entry name" value="Ribonuclease H-like superfamily/Ribonuclease H"/>
    <property type="match status" value="2"/>
</dbReference>
<dbReference type="InterPro" id="IPR036388">
    <property type="entry name" value="WH-like_DNA-bd_sf"/>
</dbReference>
<dbReference type="InterPro" id="IPR052338">
    <property type="entry name" value="Transposase_5"/>
</dbReference>
<gene>
    <name evidence="2" type="ORF">RCL2_002090000</name>
</gene>
<proteinExistence type="predicted"/>
<dbReference type="Pfam" id="PF01498">
    <property type="entry name" value="HTH_Tnp_Tc3_2"/>
    <property type="match status" value="1"/>
</dbReference>
<sequence>MDFVVIGFHDAGDSERTISRKTGYGKTTIHNIITKYHKTGALTVASRSGRPKKLNECDERYLKVVLTQNCRISAEKMQKDFIESTGKEVSKSTVRRTLYEMGYHSRTALRKPLISEPNRKIRLSWARKRRFWTINDWKKESHDVNCLVPTIKHGGGSVMMWGCFSWYGLGPLVRIDGQVDSKRYVQEILGYHVIPFLEQFEEENAGQSPDLNPIKYMWNELERRIRARTNSPKNLGELESLLQECWLQIQREVYQKLVESMNRRIDAVIKARGYPTSNFSNKLNS</sequence>
<dbReference type="GO" id="GO:0003677">
    <property type="term" value="F:DNA binding"/>
    <property type="evidence" value="ECO:0007669"/>
    <property type="project" value="InterPro"/>
</dbReference>
<dbReference type="PANTHER" id="PTHR23022:SF134">
    <property type="entry name" value="TRANSPOSABLE ELEMENT TC1 TRANSPOSASE"/>
    <property type="match status" value="1"/>
</dbReference>
<dbReference type="Gene3D" id="1.10.10.10">
    <property type="entry name" value="Winged helix-like DNA-binding domain superfamily/Winged helix DNA-binding domain"/>
    <property type="match status" value="1"/>
</dbReference>
<dbReference type="EMBL" id="BLAL01000229">
    <property type="protein sequence ID" value="GES94162.1"/>
    <property type="molecule type" value="Genomic_DNA"/>
</dbReference>
<evidence type="ECO:0000259" key="1">
    <source>
        <dbReference type="Pfam" id="PF01498"/>
    </source>
</evidence>
<feature type="domain" description="Transposase Tc1-like" evidence="1">
    <location>
        <begin position="60"/>
        <end position="129"/>
    </location>
</feature>
<dbReference type="InterPro" id="IPR002492">
    <property type="entry name" value="Transposase_Tc1-like"/>
</dbReference>
<dbReference type="GO" id="GO:0015074">
    <property type="term" value="P:DNA integration"/>
    <property type="evidence" value="ECO:0007669"/>
    <property type="project" value="InterPro"/>
</dbReference>
<dbReference type="SUPFAM" id="SSF46689">
    <property type="entry name" value="Homeodomain-like"/>
    <property type="match status" value="1"/>
</dbReference>
<name>A0A8H3QWL8_9GLOM</name>
<reference evidence="2" key="1">
    <citation type="submission" date="2019-10" db="EMBL/GenBank/DDBJ databases">
        <title>Conservation and host-specific expression of non-tandemly repeated heterogenous ribosome RNA gene in arbuscular mycorrhizal fungi.</title>
        <authorList>
            <person name="Maeda T."/>
            <person name="Kobayashi Y."/>
            <person name="Nakagawa T."/>
            <person name="Ezawa T."/>
            <person name="Yamaguchi K."/>
            <person name="Bino T."/>
            <person name="Nishimoto Y."/>
            <person name="Shigenobu S."/>
            <person name="Kawaguchi M."/>
        </authorList>
    </citation>
    <scope>NUCLEOTIDE SEQUENCE</scope>
    <source>
        <strain evidence="2">HR1</strain>
    </source>
</reference>
<dbReference type="InterPro" id="IPR036397">
    <property type="entry name" value="RNaseH_sf"/>
</dbReference>
<dbReference type="Proteomes" id="UP000615446">
    <property type="component" value="Unassembled WGS sequence"/>
</dbReference>
<evidence type="ECO:0000313" key="2">
    <source>
        <dbReference type="EMBL" id="GES94162.1"/>
    </source>
</evidence>
<dbReference type="PANTHER" id="PTHR23022">
    <property type="entry name" value="TRANSPOSABLE ELEMENT-RELATED"/>
    <property type="match status" value="1"/>
</dbReference>
<dbReference type="OrthoDB" id="2417635at2759"/>
<dbReference type="AlphaFoldDB" id="A0A8H3QWL8"/>
<dbReference type="GO" id="GO:0006313">
    <property type="term" value="P:DNA transposition"/>
    <property type="evidence" value="ECO:0007669"/>
    <property type="project" value="InterPro"/>
</dbReference>